<dbReference type="Proteomes" id="UP000325440">
    <property type="component" value="Unassembled WGS sequence"/>
</dbReference>
<accession>A0A5E4NN49</accession>
<feature type="domain" description="C2H2-type" evidence="7">
    <location>
        <begin position="865"/>
        <end position="887"/>
    </location>
</feature>
<evidence type="ECO:0000256" key="2">
    <source>
        <dbReference type="ARBA" id="ARBA00022737"/>
    </source>
</evidence>
<feature type="compositionally biased region" description="Polar residues" evidence="6">
    <location>
        <begin position="201"/>
        <end position="235"/>
    </location>
</feature>
<dbReference type="GO" id="GO:0008270">
    <property type="term" value="F:zinc ion binding"/>
    <property type="evidence" value="ECO:0007669"/>
    <property type="project" value="UniProtKB-KW"/>
</dbReference>
<proteinExistence type="predicted"/>
<feature type="domain" description="C2H2-type" evidence="7">
    <location>
        <begin position="521"/>
        <end position="546"/>
    </location>
</feature>
<evidence type="ECO:0000256" key="6">
    <source>
        <dbReference type="SAM" id="MobiDB-lite"/>
    </source>
</evidence>
<organism evidence="8 9">
    <name type="scientific">Cinara cedri</name>
    <dbReference type="NCBI Taxonomy" id="506608"/>
    <lineage>
        <taxon>Eukaryota</taxon>
        <taxon>Metazoa</taxon>
        <taxon>Ecdysozoa</taxon>
        <taxon>Arthropoda</taxon>
        <taxon>Hexapoda</taxon>
        <taxon>Insecta</taxon>
        <taxon>Pterygota</taxon>
        <taxon>Neoptera</taxon>
        <taxon>Paraneoptera</taxon>
        <taxon>Hemiptera</taxon>
        <taxon>Sternorrhyncha</taxon>
        <taxon>Aphidomorpha</taxon>
        <taxon>Aphidoidea</taxon>
        <taxon>Aphididae</taxon>
        <taxon>Lachninae</taxon>
        <taxon>Cinara</taxon>
    </lineage>
</organism>
<dbReference type="PROSITE" id="PS50157">
    <property type="entry name" value="ZINC_FINGER_C2H2_2"/>
    <property type="match status" value="2"/>
</dbReference>
<dbReference type="SMART" id="SM00355">
    <property type="entry name" value="ZnF_C2H2"/>
    <property type="match status" value="5"/>
</dbReference>
<evidence type="ECO:0000313" key="9">
    <source>
        <dbReference type="Proteomes" id="UP000325440"/>
    </source>
</evidence>
<feature type="region of interest" description="Disordered" evidence="6">
    <location>
        <begin position="179"/>
        <end position="235"/>
    </location>
</feature>
<dbReference type="AlphaFoldDB" id="A0A5E4NN49"/>
<evidence type="ECO:0000256" key="5">
    <source>
        <dbReference type="PROSITE-ProRule" id="PRU00042"/>
    </source>
</evidence>
<evidence type="ECO:0000256" key="1">
    <source>
        <dbReference type="ARBA" id="ARBA00022723"/>
    </source>
</evidence>
<dbReference type="PROSITE" id="PS00028">
    <property type="entry name" value="ZINC_FINGER_C2H2_1"/>
    <property type="match status" value="5"/>
</dbReference>
<dbReference type="GO" id="GO:0010604">
    <property type="term" value="P:positive regulation of macromolecule metabolic process"/>
    <property type="evidence" value="ECO:0007669"/>
    <property type="project" value="UniProtKB-ARBA"/>
</dbReference>
<gene>
    <name evidence="8" type="ORF">CINCED_3A024603</name>
</gene>
<dbReference type="PANTHER" id="PTHR19818:SF139">
    <property type="entry name" value="PAIR-RULE PROTEIN ODD-PAIRED"/>
    <property type="match status" value="1"/>
</dbReference>
<dbReference type="InterPro" id="IPR050329">
    <property type="entry name" value="GLI_C2H2-zinc-finger"/>
</dbReference>
<dbReference type="InterPro" id="IPR013087">
    <property type="entry name" value="Znf_C2H2_type"/>
</dbReference>
<dbReference type="GO" id="GO:0000978">
    <property type="term" value="F:RNA polymerase II cis-regulatory region sequence-specific DNA binding"/>
    <property type="evidence" value="ECO:0007669"/>
    <property type="project" value="TreeGrafter"/>
</dbReference>
<keyword evidence="9" id="KW-1185">Reference proteome</keyword>
<dbReference type="OrthoDB" id="6626095at2759"/>
<dbReference type="PANTHER" id="PTHR19818">
    <property type="entry name" value="ZINC FINGER PROTEIN ZIC AND GLI"/>
    <property type="match status" value="1"/>
</dbReference>
<protein>
    <submittedName>
        <fullName evidence="8">Zinc finger C2H2-type</fullName>
    </submittedName>
</protein>
<evidence type="ECO:0000256" key="4">
    <source>
        <dbReference type="ARBA" id="ARBA00022833"/>
    </source>
</evidence>
<evidence type="ECO:0000256" key="3">
    <source>
        <dbReference type="ARBA" id="ARBA00022771"/>
    </source>
</evidence>
<keyword evidence="2" id="KW-0677">Repeat</keyword>
<feature type="compositionally biased region" description="Polar residues" evidence="6">
    <location>
        <begin position="179"/>
        <end position="194"/>
    </location>
</feature>
<dbReference type="EMBL" id="CABPRJ010002395">
    <property type="protein sequence ID" value="VVC45148.1"/>
    <property type="molecule type" value="Genomic_DNA"/>
</dbReference>
<keyword evidence="1" id="KW-0479">Metal-binding</keyword>
<sequence length="1094" mass="123109">MSVVESTLPLRQCKMCNVTKNRTELLNIMEVGPEKEDISHFINIFYRILQVRKVAYSGDLLCLNCLKPFVRYLRKGKLLFESHDKMQQVKYLSQTALSESRSNNNLHIESDFDPIAESSLEEQIAGPSGASSAGSSRSPITDFLLEQIAGPSGTSNAGSSRSPITDSLLELIAGPSEISSADSYNTPITDSSLEQIAGPSGVSSADSYNTPITDSSLEQIAGPSGTSSAGSYKTPITDSLSEQIAGPSGTSNAGSYKTPITVSLSEQIPGPSGTSNAGSYKTPITVSLSEQIAGPSGTSNAGSYKTPITDSLSEQIPGPSLHSEPFRATIAKPSINSSLKRFSNPDTDVVVNQKKRKTRNFNNTCPFCHSQDVNNRDFQFDSTTKLCSRHSQPYTCLLKDCKIVFPNRDVFIPHYRSHLKLTKQTYLCRTCFAVLGCSRNVKRDSHKHQDKSKLYCCCSDTFLSMTDFVFHKLLNHSLEVTVIMRHGQMKEYSNGDRPLNPLYATTMTKNTQCKQTSIQLFTCTVEYCGRVFDTVSANVEHFREHAKIPVTCSVCSICLLQSNIPDFQLKCNHINSQIACKICNCGFETLHELALHKFTNHLSVILCGPDKVQGCTVCGIIFKRYENPFDHYISKCFSYEDWDLKSNKSEKNEQSFDSVTKQSFHANFKFGGSYICIDCGVNFYSLNLYLAHVKKHGQAYHSRDLYNIILCPICDKNYDRSGFLNHLVSCTRGMQLTENTFGCAQCRKRLLISEPWRFRVHYLFCKSFETINDDSDKPCYKCLNCTFKSNNLLLCLGHSSAICIYFRLKMRYSMSMDEVKKVENRKKEIFKYSQIDLKPQNEYKHFFNPKCCNRNRQKLLDSFEYYCMFCKKGFYSDLIFKQHLNVHGYSCRPLNIVYCRYCVCDFDSIDHFTSHASGMSIDLPIEPTIHRPIKCEEIDDENLTTDLEISTGDVQIPTEDVKIPTGDVQMSTGDVQMSTGDVQISTGGTDILTPNDIITTVEKFVYNYSKIPNYSTTVYLDLLKESEDSDDADTGSFNDLLIKHELLEEEKVSRKKNRVKSGNGIVEYTLEEEEEITIDEDQKPDLSRLNCDSD</sequence>
<name>A0A5E4NN49_9HEMI</name>
<dbReference type="GO" id="GO:0005634">
    <property type="term" value="C:nucleus"/>
    <property type="evidence" value="ECO:0007669"/>
    <property type="project" value="TreeGrafter"/>
</dbReference>
<evidence type="ECO:0000259" key="7">
    <source>
        <dbReference type="PROSITE" id="PS50157"/>
    </source>
</evidence>
<keyword evidence="4" id="KW-0862">Zinc</keyword>
<keyword evidence="3 5" id="KW-0863">Zinc-finger</keyword>
<dbReference type="GO" id="GO:0000981">
    <property type="term" value="F:DNA-binding transcription factor activity, RNA polymerase II-specific"/>
    <property type="evidence" value="ECO:0007669"/>
    <property type="project" value="TreeGrafter"/>
</dbReference>
<reference evidence="8 9" key="1">
    <citation type="submission" date="2019-08" db="EMBL/GenBank/DDBJ databases">
        <authorList>
            <person name="Alioto T."/>
            <person name="Alioto T."/>
            <person name="Gomez Garrido J."/>
        </authorList>
    </citation>
    <scope>NUCLEOTIDE SEQUENCE [LARGE SCALE GENOMIC DNA]</scope>
</reference>
<evidence type="ECO:0000313" key="8">
    <source>
        <dbReference type="EMBL" id="VVC45148.1"/>
    </source>
</evidence>